<dbReference type="Proteomes" id="UP000697710">
    <property type="component" value="Unassembled WGS sequence"/>
</dbReference>
<dbReference type="InterPro" id="IPR019734">
    <property type="entry name" value="TPR_rpt"/>
</dbReference>
<dbReference type="EMBL" id="JAGQHR010000467">
    <property type="protein sequence ID" value="MCA9728756.1"/>
    <property type="molecule type" value="Genomic_DNA"/>
</dbReference>
<comment type="caution">
    <text evidence="1">The sequence shown here is derived from an EMBL/GenBank/DDBJ whole genome shotgun (WGS) entry which is preliminary data.</text>
</comment>
<dbReference type="AlphaFoldDB" id="A0A956RPL3"/>
<name>A0A956RPL3_UNCEI</name>
<reference evidence="1" key="2">
    <citation type="journal article" date="2021" name="Microbiome">
        <title>Successional dynamics and alternative stable states in a saline activated sludge microbial community over 9 years.</title>
        <authorList>
            <person name="Wang Y."/>
            <person name="Ye J."/>
            <person name="Ju F."/>
            <person name="Liu L."/>
            <person name="Boyd J.A."/>
            <person name="Deng Y."/>
            <person name="Parks D.H."/>
            <person name="Jiang X."/>
            <person name="Yin X."/>
            <person name="Woodcroft B.J."/>
            <person name="Tyson G.W."/>
            <person name="Hugenholtz P."/>
            <person name="Polz M.F."/>
            <person name="Zhang T."/>
        </authorList>
    </citation>
    <scope>NUCLEOTIDE SEQUENCE</scope>
    <source>
        <strain evidence="1">HKST-UBA01</strain>
    </source>
</reference>
<dbReference type="SUPFAM" id="SSF48452">
    <property type="entry name" value="TPR-like"/>
    <property type="match status" value="2"/>
</dbReference>
<protein>
    <recommendedName>
        <fullName evidence="3">Tetratricopeptide repeat protein</fullName>
    </recommendedName>
</protein>
<evidence type="ECO:0000313" key="1">
    <source>
        <dbReference type="EMBL" id="MCA9728756.1"/>
    </source>
</evidence>
<evidence type="ECO:0000313" key="2">
    <source>
        <dbReference type="Proteomes" id="UP000697710"/>
    </source>
</evidence>
<feature type="non-terminal residue" evidence="1">
    <location>
        <position position="410"/>
    </location>
</feature>
<dbReference type="InterPro" id="IPR011990">
    <property type="entry name" value="TPR-like_helical_dom_sf"/>
</dbReference>
<gene>
    <name evidence="1" type="ORF">KC729_13785</name>
</gene>
<accession>A0A956RPL3</accession>
<sequence length="410" mass="45588">MSQSLDLDRASIESIEAALENREVLLPAEASALRDRAAELLLAEPKQAARIADLLLEHSRRSPVDHELAAIAWRCRAEASIYLGQLEAAAEGYRIAAGKAKRSGDALLHARILVGRIGVATAMGDHKQHRRWSARAESILRRHQDETYLTKLHMNLGAAEFHRERYEVAYAHYRDALAAMGDRPDDPTWIMVHNNLGVLCTETSRIPEARRHFLIAEESAEALGLDHLVAHARFDRSFLEVLLGNYRAALQLLETASEQFEKLEATDLRASCHLANAKIYLDLGMAREAIELARSAGTLFAQEGKLLDAAVADLRLAGAFLSARRFRSALDSLERAELFYRSQRIRPRVAQVLLARSEIALAHGDFAEAFRCGQDALRMFESLDLVRPRVQAQQIVAEAELGLGRVRAAA</sequence>
<organism evidence="1 2">
    <name type="scientific">Eiseniibacteriota bacterium</name>
    <dbReference type="NCBI Taxonomy" id="2212470"/>
    <lineage>
        <taxon>Bacteria</taxon>
        <taxon>Candidatus Eiseniibacteriota</taxon>
    </lineage>
</organism>
<dbReference type="Gene3D" id="1.25.40.10">
    <property type="entry name" value="Tetratricopeptide repeat domain"/>
    <property type="match status" value="2"/>
</dbReference>
<evidence type="ECO:0008006" key="3">
    <source>
        <dbReference type="Google" id="ProtNLM"/>
    </source>
</evidence>
<dbReference type="SMART" id="SM00028">
    <property type="entry name" value="TPR"/>
    <property type="match status" value="6"/>
</dbReference>
<reference evidence="1" key="1">
    <citation type="submission" date="2020-04" db="EMBL/GenBank/DDBJ databases">
        <authorList>
            <person name="Zhang T."/>
        </authorList>
    </citation>
    <scope>NUCLEOTIDE SEQUENCE</scope>
    <source>
        <strain evidence="1">HKST-UBA01</strain>
    </source>
</reference>
<proteinExistence type="predicted"/>